<dbReference type="Pfam" id="PF03572">
    <property type="entry name" value="Peptidase_S41"/>
    <property type="match status" value="1"/>
</dbReference>
<dbReference type="PANTHER" id="PTHR32060:SF30">
    <property type="entry name" value="CARBOXY-TERMINAL PROCESSING PROTEASE CTPA"/>
    <property type="match status" value="1"/>
</dbReference>
<dbReference type="Gene3D" id="3.90.226.10">
    <property type="entry name" value="2-enoyl-CoA Hydratase, Chain A, domain 1"/>
    <property type="match status" value="1"/>
</dbReference>
<keyword evidence="3" id="KW-1185">Reference proteome</keyword>
<organism evidence="2 3">
    <name type="scientific">Emticicia agri</name>
    <dbReference type="NCBI Taxonomy" id="2492393"/>
    <lineage>
        <taxon>Bacteria</taxon>
        <taxon>Pseudomonadati</taxon>
        <taxon>Bacteroidota</taxon>
        <taxon>Cytophagia</taxon>
        <taxon>Cytophagales</taxon>
        <taxon>Leadbetterellaceae</taxon>
        <taxon>Emticicia</taxon>
    </lineage>
</organism>
<comment type="caution">
    <text evidence="2">The sequence shown here is derived from an EMBL/GenBank/DDBJ whole genome shotgun (WGS) entry which is preliminary data.</text>
</comment>
<evidence type="ECO:0000313" key="2">
    <source>
        <dbReference type="EMBL" id="RYU94219.1"/>
    </source>
</evidence>
<dbReference type="GO" id="GO:0030288">
    <property type="term" value="C:outer membrane-bounded periplasmic space"/>
    <property type="evidence" value="ECO:0007669"/>
    <property type="project" value="TreeGrafter"/>
</dbReference>
<protein>
    <recommendedName>
        <fullName evidence="1">Tail specific protease domain-containing protein</fullName>
    </recommendedName>
</protein>
<dbReference type="Proteomes" id="UP000293162">
    <property type="component" value="Unassembled WGS sequence"/>
</dbReference>
<dbReference type="PANTHER" id="PTHR32060">
    <property type="entry name" value="TAIL-SPECIFIC PROTEASE"/>
    <property type="match status" value="1"/>
</dbReference>
<dbReference type="EMBL" id="SEWF01000029">
    <property type="protein sequence ID" value="RYU94219.1"/>
    <property type="molecule type" value="Genomic_DNA"/>
</dbReference>
<reference evidence="2 3" key="1">
    <citation type="submission" date="2019-02" db="EMBL/GenBank/DDBJ databases">
        <title>Bacterial novel species Emticicia sp. 17J42-9 isolated from soil.</title>
        <authorList>
            <person name="Jung H.-Y."/>
        </authorList>
    </citation>
    <scope>NUCLEOTIDE SEQUENCE [LARGE SCALE GENOMIC DNA]</scope>
    <source>
        <strain evidence="2 3">17J42-9</strain>
    </source>
</reference>
<sequence>MVCYSDGLRGCTYSHSLYPAFGYSFAGYHGFLCCRKFSGLFFLFETISKQTGIAMKYLAFLAMNLLFVQCDYAQSLPVVQANSKNVSVRDGQVFQKGVWNLSPEVKPDVYQALEPMVEKRITFYTDIDSVSFDVTPGKTYDFLIVLNKKDTCYTRISTIRTASQTALDSKADKLMEPTLLQQDFKVFRESLEKHHAGIYTYRSKQVLDRFMDSCYLALNRPMTTLEFGKPILQVISALQDGHTRSNLPALLMKHYTDNEKVFPIHPYFMKNKAYVLCGEGLPAGTEIIQIDGRTIPEIRDKIYTYLPSDGSITANKRQRLNDGAFPIFYHWVYGNQERFEVQYKGQNGTIETIKIGAVGTKNIVCAYEKQRNNTKALQLIWLNASTALLQVRTFDESRIEREKIDFGGFLDSAFTAINKRKIKNLIIDVRDNGGGADDYGALLYSYLSQKPFRYFLSKASNTHTVKLDENPLLGPQKPQPNSFKGQVSILTNGYSFSTTADFCATARHNKRATFIGEETGGGYYGNTSGGRTEVVLPNSQIVVQIPLYKYLNAVRKAEHSDRGIIPDYEVFASIEDILQQKDVELALALGLMR</sequence>
<dbReference type="AlphaFoldDB" id="A0A4Q5LX88"/>
<proteinExistence type="predicted"/>
<feature type="domain" description="Tail specific protease" evidence="1">
    <location>
        <begin position="360"/>
        <end position="571"/>
    </location>
</feature>
<dbReference type="OrthoDB" id="5480566at2"/>
<dbReference type="GO" id="GO:0004175">
    <property type="term" value="F:endopeptidase activity"/>
    <property type="evidence" value="ECO:0007669"/>
    <property type="project" value="TreeGrafter"/>
</dbReference>
<dbReference type="SMART" id="SM00245">
    <property type="entry name" value="TSPc"/>
    <property type="match status" value="1"/>
</dbReference>
<dbReference type="SUPFAM" id="SSF52096">
    <property type="entry name" value="ClpP/crotonase"/>
    <property type="match status" value="1"/>
</dbReference>
<evidence type="ECO:0000313" key="3">
    <source>
        <dbReference type="Proteomes" id="UP000293162"/>
    </source>
</evidence>
<accession>A0A4Q5LX88</accession>
<dbReference type="GO" id="GO:0008236">
    <property type="term" value="F:serine-type peptidase activity"/>
    <property type="evidence" value="ECO:0007669"/>
    <property type="project" value="InterPro"/>
</dbReference>
<dbReference type="InterPro" id="IPR005151">
    <property type="entry name" value="Tail-specific_protease"/>
</dbReference>
<dbReference type="GO" id="GO:0006508">
    <property type="term" value="P:proteolysis"/>
    <property type="evidence" value="ECO:0007669"/>
    <property type="project" value="InterPro"/>
</dbReference>
<name>A0A4Q5LX88_9BACT</name>
<dbReference type="GO" id="GO:0007165">
    <property type="term" value="P:signal transduction"/>
    <property type="evidence" value="ECO:0007669"/>
    <property type="project" value="TreeGrafter"/>
</dbReference>
<dbReference type="InterPro" id="IPR029045">
    <property type="entry name" value="ClpP/crotonase-like_dom_sf"/>
</dbReference>
<evidence type="ECO:0000259" key="1">
    <source>
        <dbReference type="SMART" id="SM00245"/>
    </source>
</evidence>
<gene>
    <name evidence="2" type="ORF">EWM59_18140</name>
</gene>